<dbReference type="Proteomes" id="UP001208690">
    <property type="component" value="Unassembled WGS sequence"/>
</dbReference>
<evidence type="ECO:0000256" key="1">
    <source>
        <dbReference type="SAM" id="MobiDB-lite"/>
    </source>
</evidence>
<evidence type="ECO:0000313" key="3">
    <source>
        <dbReference type="Proteomes" id="UP001208690"/>
    </source>
</evidence>
<protein>
    <submittedName>
        <fullName evidence="2">Tn7 transposase TnsA N-terminal domain-containing protein</fullName>
    </submittedName>
</protein>
<gene>
    <name evidence="2" type="ORF">MUB52_22090</name>
</gene>
<sequence length="248" mass="27687">MFKPNNETAVHEKSPSQPDRNHETCMPITLPTSPRGCRKISLRSRFSVRGHFVARLKNGTTICCTGFESNLEWNFAAITLTRNDVADLIEQPFKVAFKDKEGRTRHHTFDYLVILTSGRRIAVAVKRAQKARSSKLVEDLEMIATQLPPELADGVSLFTDEHFEQWEAWNAHHFHLCNKTIDERADVAVLDQVRGVVGSISIGDLVRLTGLGGRAYQAIVRAIFSNVLVQRTKGRIGPATLVSPGTIQ</sequence>
<name>A0ABT3BL93_9RHOB</name>
<proteinExistence type="predicted"/>
<evidence type="ECO:0000313" key="2">
    <source>
        <dbReference type="EMBL" id="MCV3274134.1"/>
    </source>
</evidence>
<feature type="region of interest" description="Disordered" evidence="1">
    <location>
        <begin position="1"/>
        <end position="28"/>
    </location>
</feature>
<accession>A0ABT3BL93</accession>
<dbReference type="EMBL" id="JALIEB010000029">
    <property type="protein sequence ID" value="MCV3274134.1"/>
    <property type="molecule type" value="Genomic_DNA"/>
</dbReference>
<keyword evidence="3" id="KW-1185">Reference proteome</keyword>
<comment type="caution">
    <text evidence="2">The sequence shown here is derived from an EMBL/GenBank/DDBJ whole genome shotgun (WGS) entry which is preliminary data.</text>
</comment>
<reference evidence="2 3" key="1">
    <citation type="submission" date="2022-04" db="EMBL/GenBank/DDBJ databases">
        <title>Roseobacter sp. WL0113 is a bacterium isolated from neritic sediment.</title>
        <authorList>
            <person name="Wang L."/>
            <person name="He W."/>
            <person name="Zhang D.-F."/>
        </authorList>
    </citation>
    <scope>NUCLEOTIDE SEQUENCE [LARGE SCALE GENOMIC DNA]</scope>
    <source>
        <strain evidence="2 3">WL0113</strain>
    </source>
</reference>
<organism evidence="2 3">
    <name type="scientific">Roseobacter sinensis</name>
    <dbReference type="NCBI Taxonomy" id="2931391"/>
    <lineage>
        <taxon>Bacteria</taxon>
        <taxon>Pseudomonadati</taxon>
        <taxon>Pseudomonadota</taxon>
        <taxon>Alphaproteobacteria</taxon>
        <taxon>Rhodobacterales</taxon>
        <taxon>Roseobacteraceae</taxon>
        <taxon>Roseobacter</taxon>
    </lineage>
</organism>
<feature type="compositionally biased region" description="Basic and acidic residues" evidence="1">
    <location>
        <begin position="9"/>
        <end position="23"/>
    </location>
</feature>